<reference evidence="1 2" key="1">
    <citation type="submission" date="2021-05" db="EMBL/GenBank/DDBJ databases">
        <title>Molecular characterization for Shewanella algae harboring chromosomal blaOXA-55-like strains isolated from clinical and environment sample.</title>
        <authorList>
            <person name="Ohama Y."/>
            <person name="Aoki K."/>
            <person name="Harada S."/>
            <person name="Moriya K."/>
            <person name="Ishii Y."/>
            <person name="Tateda K."/>
        </authorList>
    </citation>
    <scope>NUCLEOTIDE SEQUENCE [LARGE SCALE GENOMIC DNA]</scope>
    <source>
        <strain evidence="1 2">LMG 23746</strain>
    </source>
</reference>
<evidence type="ECO:0008006" key="3">
    <source>
        <dbReference type="Google" id="ProtNLM"/>
    </source>
</evidence>
<name>A0ABQ4NSX9_9GAMM</name>
<evidence type="ECO:0000313" key="1">
    <source>
        <dbReference type="EMBL" id="GIU02427.1"/>
    </source>
</evidence>
<dbReference type="Proteomes" id="UP000761574">
    <property type="component" value="Unassembled WGS sequence"/>
</dbReference>
<keyword evidence="2" id="KW-1185">Reference proteome</keyword>
<dbReference type="EMBL" id="BPFB01000064">
    <property type="protein sequence ID" value="GIU02427.1"/>
    <property type="molecule type" value="Genomic_DNA"/>
</dbReference>
<evidence type="ECO:0000313" key="2">
    <source>
        <dbReference type="Proteomes" id="UP000761574"/>
    </source>
</evidence>
<dbReference type="Pfam" id="PF11333">
    <property type="entry name" value="DUF3135"/>
    <property type="match status" value="1"/>
</dbReference>
<dbReference type="RefSeq" id="WP_119979098.1">
    <property type="nucleotide sequence ID" value="NZ_BPFB01000064.1"/>
</dbReference>
<organism evidence="1 2">
    <name type="scientific">Shewanella algidipiscicola</name>
    <dbReference type="NCBI Taxonomy" id="614070"/>
    <lineage>
        <taxon>Bacteria</taxon>
        <taxon>Pseudomonadati</taxon>
        <taxon>Pseudomonadota</taxon>
        <taxon>Gammaproteobacteria</taxon>
        <taxon>Alteromonadales</taxon>
        <taxon>Shewanellaceae</taxon>
        <taxon>Shewanella</taxon>
    </lineage>
</organism>
<comment type="caution">
    <text evidence="1">The sequence shown here is derived from an EMBL/GenBank/DDBJ whole genome shotgun (WGS) entry which is preliminary data.</text>
</comment>
<protein>
    <recommendedName>
        <fullName evidence="3">DUF3135 domain-containing protein</fullName>
    </recommendedName>
</protein>
<proteinExistence type="predicted"/>
<dbReference type="InterPro" id="IPR021482">
    <property type="entry name" value="DUF3135"/>
</dbReference>
<gene>
    <name evidence="1" type="ORF">TUM4630_34040</name>
</gene>
<sequence>MVELPDFDSLRWLAQHAPEQLTALQHNLNQALIDEAAPNTRAQLRSMQHHLTLQMSRCTSPYARCFLTLRLMNDKFISLNELISDPQTYRDNKAQVLQFKRIKMSKINS</sequence>
<accession>A0ABQ4NSX9</accession>